<accession>A0A5M3XAD4</accession>
<sequence length="269" mass="28882">MTGIGDVFDETAKEFSELSPHLWDPIGTATVETARFRPGERVLDVCCGTGASAIPAARAVGPAGQVDAIDLAGKLIGLGRAKATTEGLGNVRFTQADALLWTGIESRPYDVIQCVHGVFFLPDMDTAVARLITILRPGGRLVVTTWAKGAVEDLGRLFSEAVATERETTPEPPKTRHPVTRIDTEKKLAGWLSALGLNKVSVTRVPLALALNETMAWKIVLGSGFRAMLRELDTEAVQRVRRVLARLLDERGPSSLDCTSLVGVGARDE</sequence>
<keyword evidence="5" id="KW-1185">Reference proteome</keyword>
<dbReference type="PANTHER" id="PTHR43591:SF24">
    <property type="entry name" value="2-METHOXY-6-POLYPRENYL-1,4-BENZOQUINOL METHYLASE, MITOCHONDRIAL"/>
    <property type="match status" value="1"/>
</dbReference>
<evidence type="ECO:0000313" key="5">
    <source>
        <dbReference type="Proteomes" id="UP000377595"/>
    </source>
</evidence>
<dbReference type="GO" id="GO:0032259">
    <property type="term" value="P:methylation"/>
    <property type="evidence" value="ECO:0007669"/>
    <property type="project" value="UniProtKB-KW"/>
</dbReference>
<gene>
    <name evidence="4" type="ORF">Aple_009890</name>
</gene>
<dbReference type="GO" id="GO:0008168">
    <property type="term" value="F:methyltransferase activity"/>
    <property type="evidence" value="ECO:0007669"/>
    <property type="project" value="UniProtKB-KW"/>
</dbReference>
<dbReference type="PROSITE" id="PS51608">
    <property type="entry name" value="SAM_MT_UBIE"/>
    <property type="match status" value="1"/>
</dbReference>
<dbReference type="PANTHER" id="PTHR43591">
    <property type="entry name" value="METHYLTRANSFERASE"/>
    <property type="match status" value="1"/>
</dbReference>
<evidence type="ECO:0000256" key="1">
    <source>
        <dbReference type="ARBA" id="ARBA00022603"/>
    </source>
</evidence>
<dbReference type="InterPro" id="IPR029063">
    <property type="entry name" value="SAM-dependent_MTases_sf"/>
</dbReference>
<dbReference type="Pfam" id="PF01209">
    <property type="entry name" value="Ubie_methyltran"/>
    <property type="match status" value="1"/>
</dbReference>
<evidence type="ECO:0000313" key="4">
    <source>
        <dbReference type="EMBL" id="GES18094.1"/>
    </source>
</evidence>
<evidence type="ECO:0000256" key="2">
    <source>
        <dbReference type="ARBA" id="ARBA00022679"/>
    </source>
</evidence>
<dbReference type="Gene3D" id="3.40.50.150">
    <property type="entry name" value="Vaccinia Virus protein VP39"/>
    <property type="match status" value="1"/>
</dbReference>
<keyword evidence="2" id="KW-0808">Transferase</keyword>
<dbReference type="SUPFAM" id="SSF53335">
    <property type="entry name" value="S-adenosyl-L-methionine-dependent methyltransferases"/>
    <property type="match status" value="1"/>
</dbReference>
<dbReference type="EMBL" id="BLAF01000006">
    <property type="protein sequence ID" value="GES18094.1"/>
    <property type="molecule type" value="Genomic_DNA"/>
</dbReference>
<comment type="caution">
    <text evidence="4">The sequence shown here is derived from an EMBL/GenBank/DDBJ whole genome shotgun (WGS) entry which is preliminary data.</text>
</comment>
<evidence type="ECO:0000256" key="3">
    <source>
        <dbReference type="ARBA" id="ARBA00022691"/>
    </source>
</evidence>
<keyword evidence="1" id="KW-0489">Methyltransferase</keyword>
<dbReference type="Proteomes" id="UP000377595">
    <property type="component" value="Unassembled WGS sequence"/>
</dbReference>
<dbReference type="CDD" id="cd02440">
    <property type="entry name" value="AdoMet_MTases"/>
    <property type="match status" value="1"/>
</dbReference>
<reference evidence="4 5" key="1">
    <citation type="submission" date="2019-10" db="EMBL/GenBank/DDBJ databases">
        <title>Whole genome shotgun sequence of Acrocarpospora pleiomorpha NBRC 16267.</title>
        <authorList>
            <person name="Ichikawa N."/>
            <person name="Kimura A."/>
            <person name="Kitahashi Y."/>
            <person name="Komaki H."/>
            <person name="Oguchi A."/>
        </authorList>
    </citation>
    <scope>NUCLEOTIDE SEQUENCE [LARGE SCALE GENOMIC DNA]</scope>
    <source>
        <strain evidence="4 5">NBRC 16267</strain>
    </source>
</reference>
<proteinExistence type="predicted"/>
<keyword evidence="3" id="KW-0949">S-adenosyl-L-methionine</keyword>
<dbReference type="AlphaFoldDB" id="A0A5M3XAD4"/>
<protein>
    <recommendedName>
        <fullName evidence="6">Methyltransferase domain-containing protein</fullName>
    </recommendedName>
</protein>
<dbReference type="RefSeq" id="WP_170321286.1">
    <property type="nucleotide sequence ID" value="NZ_BAAAHM010000017.1"/>
</dbReference>
<dbReference type="InterPro" id="IPR004033">
    <property type="entry name" value="UbiE/COQ5_MeTrFase"/>
</dbReference>
<organism evidence="4 5">
    <name type="scientific">Acrocarpospora pleiomorpha</name>
    <dbReference type="NCBI Taxonomy" id="90975"/>
    <lineage>
        <taxon>Bacteria</taxon>
        <taxon>Bacillati</taxon>
        <taxon>Actinomycetota</taxon>
        <taxon>Actinomycetes</taxon>
        <taxon>Streptosporangiales</taxon>
        <taxon>Streptosporangiaceae</taxon>
        <taxon>Acrocarpospora</taxon>
    </lineage>
</organism>
<name>A0A5M3XAD4_9ACTN</name>
<evidence type="ECO:0008006" key="6">
    <source>
        <dbReference type="Google" id="ProtNLM"/>
    </source>
</evidence>